<dbReference type="Proteomes" id="UP000660729">
    <property type="component" value="Unassembled WGS sequence"/>
</dbReference>
<gene>
    <name evidence="1" type="ORF">HII31_10008</name>
</gene>
<accession>A0A8H6RCU7</accession>
<comment type="caution">
    <text evidence="1">The sequence shown here is derived from an EMBL/GenBank/DDBJ whole genome shotgun (WGS) entry which is preliminary data.</text>
</comment>
<dbReference type="AlphaFoldDB" id="A0A8H6RCU7"/>
<dbReference type="EMBL" id="JABCIY010000205">
    <property type="protein sequence ID" value="KAF7188756.1"/>
    <property type="molecule type" value="Genomic_DNA"/>
</dbReference>
<evidence type="ECO:0000313" key="1">
    <source>
        <dbReference type="EMBL" id="KAF7188756.1"/>
    </source>
</evidence>
<reference evidence="1" key="1">
    <citation type="submission" date="2020-04" db="EMBL/GenBank/DDBJ databases">
        <title>Draft genome resource of the tomato pathogen Pseudocercospora fuligena.</title>
        <authorList>
            <person name="Zaccaron A."/>
        </authorList>
    </citation>
    <scope>NUCLEOTIDE SEQUENCE</scope>
    <source>
        <strain evidence="1">PF001</strain>
    </source>
</reference>
<protein>
    <submittedName>
        <fullName evidence="1">Uncharacterized protein</fullName>
    </submittedName>
</protein>
<keyword evidence="2" id="KW-1185">Reference proteome</keyword>
<name>A0A8H6RCU7_9PEZI</name>
<proteinExistence type="predicted"/>
<sequence>MNDPPGDGQLVVYPDLYPPRRFASGNTVEDVANAAIKARYDSPLEEVPLEEMPLLVDILYSKFDLKRLTFDAQVRALARRLHKNVETLIPEHTKTVLDFPHWQNGLPEKLRDDPRKHASEVLQACIAVADGLEELGRVREEAESESCIGAREDRYLEQLQSGRASRKSGEN</sequence>
<organism evidence="1 2">
    <name type="scientific">Pseudocercospora fuligena</name>
    <dbReference type="NCBI Taxonomy" id="685502"/>
    <lineage>
        <taxon>Eukaryota</taxon>
        <taxon>Fungi</taxon>
        <taxon>Dikarya</taxon>
        <taxon>Ascomycota</taxon>
        <taxon>Pezizomycotina</taxon>
        <taxon>Dothideomycetes</taxon>
        <taxon>Dothideomycetidae</taxon>
        <taxon>Mycosphaerellales</taxon>
        <taxon>Mycosphaerellaceae</taxon>
        <taxon>Pseudocercospora</taxon>
    </lineage>
</organism>
<evidence type="ECO:0000313" key="2">
    <source>
        <dbReference type="Proteomes" id="UP000660729"/>
    </source>
</evidence>